<dbReference type="PROSITE" id="PS51294">
    <property type="entry name" value="HTH_MYB"/>
    <property type="match status" value="2"/>
</dbReference>
<dbReference type="PANTHER" id="PTHR47999">
    <property type="entry name" value="TRANSCRIPTION FACTOR MYB8-RELATED-RELATED"/>
    <property type="match status" value="1"/>
</dbReference>
<gene>
    <name evidence="10" type="ORF">QN277_000365</name>
</gene>
<evidence type="ECO:0000256" key="5">
    <source>
        <dbReference type="ARBA" id="ARBA00023163"/>
    </source>
</evidence>
<evidence type="ECO:0000256" key="2">
    <source>
        <dbReference type="ARBA" id="ARBA00022737"/>
    </source>
</evidence>
<comment type="caution">
    <text evidence="10">The sequence shown here is derived from an EMBL/GenBank/DDBJ whole genome shotgun (WGS) entry which is preliminary data.</text>
</comment>
<keyword evidence="6" id="KW-0539">Nucleus</keyword>
<dbReference type="GO" id="GO:0046148">
    <property type="term" value="P:pigment biosynthetic process"/>
    <property type="evidence" value="ECO:0007669"/>
    <property type="project" value="UniProtKB-ARBA"/>
</dbReference>
<dbReference type="InterPro" id="IPR015495">
    <property type="entry name" value="Myb_TF_plants"/>
</dbReference>
<dbReference type="Proteomes" id="UP001293593">
    <property type="component" value="Unassembled WGS sequence"/>
</dbReference>
<dbReference type="EMBL" id="JAWXYG010000001">
    <property type="protein sequence ID" value="KAK4283413.1"/>
    <property type="molecule type" value="Genomic_DNA"/>
</dbReference>
<keyword evidence="5" id="KW-0804">Transcription</keyword>
<dbReference type="GO" id="GO:0045893">
    <property type="term" value="P:positive regulation of DNA-templated transcription"/>
    <property type="evidence" value="ECO:0007669"/>
    <property type="project" value="UniProtKB-ARBA"/>
</dbReference>
<dbReference type="FunFam" id="1.10.10.60:FF:000231">
    <property type="entry name" value="Myb transcription factor"/>
    <property type="match status" value="1"/>
</dbReference>
<organism evidence="10 11">
    <name type="scientific">Acacia crassicarpa</name>
    <name type="common">northern wattle</name>
    <dbReference type="NCBI Taxonomy" id="499986"/>
    <lineage>
        <taxon>Eukaryota</taxon>
        <taxon>Viridiplantae</taxon>
        <taxon>Streptophyta</taxon>
        <taxon>Embryophyta</taxon>
        <taxon>Tracheophyta</taxon>
        <taxon>Spermatophyta</taxon>
        <taxon>Magnoliopsida</taxon>
        <taxon>eudicotyledons</taxon>
        <taxon>Gunneridae</taxon>
        <taxon>Pentapetalae</taxon>
        <taxon>rosids</taxon>
        <taxon>fabids</taxon>
        <taxon>Fabales</taxon>
        <taxon>Fabaceae</taxon>
        <taxon>Caesalpinioideae</taxon>
        <taxon>mimosoid clade</taxon>
        <taxon>Acacieae</taxon>
        <taxon>Acacia</taxon>
    </lineage>
</organism>
<keyword evidence="11" id="KW-1185">Reference proteome</keyword>
<reference evidence="10" key="1">
    <citation type="submission" date="2023-10" db="EMBL/GenBank/DDBJ databases">
        <title>Chromosome-level genome of the transformable northern wattle, Acacia crassicarpa.</title>
        <authorList>
            <person name="Massaro I."/>
            <person name="Sinha N.R."/>
            <person name="Poethig S."/>
            <person name="Leichty A.R."/>
        </authorList>
    </citation>
    <scope>NUCLEOTIDE SEQUENCE</scope>
    <source>
        <strain evidence="10">Acra3RX</strain>
        <tissue evidence="10">Leaf</tissue>
    </source>
</reference>
<dbReference type="InterPro" id="IPR017930">
    <property type="entry name" value="Myb_dom"/>
</dbReference>
<dbReference type="GO" id="GO:0043565">
    <property type="term" value="F:sequence-specific DNA binding"/>
    <property type="evidence" value="ECO:0007669"/>
    <property type="project" value="UniProtKB-ARBA"/>
</dbReference>
<keyword evidence="4" id="KW-0238">DNA-binding</keyword>
<dbReference type="SMART" id="SM00717">
    <property type="entry name" value="SANT"/>
    <property type="match status" value="2"/>
</dbReference>
<evidence type="ECO:0000313" key="10">
    <source>
        <dbReference type="EMBL" id="KAK4283413.1"/>
    </source>
</evidence>
<keyword evidence="2" id="KW-0677">Repeat</keyword>
<name>A0AAE1TFQ6_9FABA</name>
<comment type="subcellular location">
    <subcellularLocation>
        <location evidence="1">Nucleus</location>
    </subcellularLocation>
</comment>
<dbReference type="Pfam" id="PF00249">
    <property type="entry name" value="Myb_DNA-binding"/>
    <property type="match status" value="2"/>
</dbReference>
<evidence type="ECO:0000256" key="6">
    <source>
        <dbReference type="ARBA" id="ARBA00023242"/>
    </source>
</evidence>
<dbReference type="InterPro" id="IPR009057">
    <property type="entry name" value="Homeodomain-like_sf"/>
</dbReference>
<evidence type="ECO:0000256" key="3">
    <source>
        <dbReference type="ARBA" id="ARBA00023015"/>
    </source>
</evidence>
<evidence type="ECO:0000313" key="11">
    <source>
        <dbReference type="Proteomes" id="UP001293593"/>
    </source>
</evidence>
<proteinExistence type="predicted"/>
<dbReference type="GO" id="GO:0006950">
    <property type="term" value="P:response to stress"/>
    <property type="evidence" value="ECO:0007669"/>
    <property type="project" value="UniProtKB-ARBA"/>
</dbReference>
<evidence type="ECO:0000256" key="1">
    <source>
        <dbReference type="ARBA" id="ARBA00004123"/>
    </source>
</evidence>
<sequence>MVRAPCCEKVGLKKGRWTAEEDQILTQYIQQHGEGSWRNLPKNAGLLRCGKSCRLRWINYLRADVKRGNITPEEEEIIVKLHAALGNRWSVIAGHLPGRTDNEIKNYWNSHLRRKIYCFIKTLNESLPFVNDIATSSKRRGGRVGPTQPSTKPNNPTPPAQNIHSHNNVGKVFEKMSKPILNPQTCANDAGPNQDAAISASLCSSDDNLDETMGSYQWLDDEIKKLSYMFENGVFMNASEDYVEPENELVMSRNNDMVGGDLYELVGKQIMGASDENVMSRNSNVNSSEISVYDYQWLDWDYHRQDLCEEENLNVNCLWGDGNGGEFGGNVVQVIRFSQDK</sequence>
<evidence type="ECO:0000256" key="7">
    <source>
        <dbReference type="SAM" id="MobiDB-lite"/>
    </source>
</evidence>
<keyword evidence="3" id="KW-0805">Transcription regulation</keyword>
<accession>A0AAE1TFQ6</accession>
<evidence type="ECO:0000259" key="9">
    <source>
        <dbReference type="PROSITE" id="PS51294"/>
    </source>
</evidence>
<feature type="compositionally biased region" description="Polar residues" evidence="7">
    <location>
        <begin position="147"/>
        <end position="165"/>
    </location>
</feature>
<feature type="domain" description="Myb-like" evidence="8">
    <location>
        <begin position="9"/>
        <end position="61"/>
    </location>
</feature>
<dbReference type="SUPFAM" id="SSF46689">
    <property type="entry name" value="Homeodomain-like"/>
    <property type="match status" value="1"/>
</dbReference>
<evidence type="ECO:0000256" key="4">
    <source>
        <dbReference type="ARBA" id="ARBA00023125"/>
    </source>
</evidence>
<dbReference type="PANTHER" id="PTHR47999:SF111">
    <property type="entry name" value="TRANSCRIPTION FACTOR MYB11-RELATED"/>
    <property type="match status" value="1"/>
</dbReference>
<evidence type="ECO:0000259" key="8">
    <source>
        <dbReference type="PROSITE" id="PS50090"/>
    </source>
</evidence>
<feature type="domain" description="HTH myb-type" evidence="9">
    <location>
        <begin position="62"/>
        <end position="116"/>
    </location>
</feature>
<feature type="domain" description="HTH myb-type" evidence="9">
    <location>
        <begin position="9"/>
        <end position="61"/>
    </location>
</feature>
<dbReference type="GO" id="GO:0005634">
    <property type="term" value="C:nucleus"/>
    <property type="evidence" value="ECO:0007669"/>
    <property type="project" value="UniProtKB-SubCell"/>
</dbReference>
<dbReference type="FunFam" id="1.10.10.60:FF:000121">
    <property type="entry name" value="Myb transcription factor"/>
    <property type="match status" value="1"/>
</dbReference>
<dbReference type="CDD" id="cd00167">
    <property type="entry name" value="SANT"/>
    <property type="match status" value="2"/>
</dbReference>
<dbReference type="InterPro" id="IPR001005">
    <property type="entry name" value="SANT/Myb"/>
</dbReference>
<dbReference type="Gene3D" id="1.10.10.60">
    <property type="entry name" value="Homeodomain-like"/>
    <property type="match status" value="2"/>
</dbReference>
<dbReference type="PROSITE" id="PS50090">
    <property type="entry name" value="MYB_LIKE"/>
    <property type="match status" value="2"/>
</dbReference>
<dbReference type="AlphaFoldDB" id="A0AAE1TFQ6"/>
<protein>
    <submittedName>
        <fullName evidence="10">Uncharacterized protein</fullName>
    </submittedName>
</protein>
<feature type="domain" description="Myb-like" evidence="8">
    <location>
        <begin position="62"/>
        <end position="112"/>
    </location>
</feature>
<feature type="region of interest" description="Disordered" evidence="7">
    <location>
        <begin position="136"/>
        <end position="165"/>
    </location>
</feature>